<keyword evidence="4" id="KW-0969">Cilium</keyword>
<dbReference type="GO" id="GO:0009306">
    <property type="term" value="P:protein secretion"/>
    <property type="evidence" value="ECO:0007669"/>
    <property type="project" value="InterPro"/>
</dbReference>
<dbReference type="OrthoDB" id="9807950at2"/>
<keyword evidence="4" id="KW-0966">Cell projection</keyword>
<dbReference type="Pfam" id="PF01312">
    <property type="entry name" value="Bac_export_2"/>
    <property type="match status" value="1"/>
</dbReference>
<name>A0A4R0PEF8_9HYPH</name>
<dbReference type="EMBL" id="SJST01000001">
    <property type="protein sequence ID" value="TCD16187.1"/>
    <property type="molecule type" value="Genomic_DNA"/>
</dbReference>
<reference evidence="4 5" key="1">
    <citation type="journal article" date="2015" name="Antonie Van Leeuwenhoek">
        <title>Oricola cellulosilytica gen. nov., sp. nov., a cellulose-degrading bacterium of the family Phyllobacteriaceae isolated from surface seashore water, and emended descriptions of Mesorhizobium loti and Phyllobacterium myrsinacearum.</title>
        <authorList>
            <person name="Hameed A."/>
            <person name="Shahina M."/>
            <person name="Lai W.A."/>
            <person name="Lin S.Y."/>
            <person name="Young L.S."/>
            <person name="Liu Y.C."/>
            <person name="Hsu Y.H."/>
            <person name="Young C.C."/>
        </authorList>
    </citation>
    <scope>NUCLEOTIDE SEQUENCE [LARGE SCALE GENOMIC DNA]</scope>
    <source>
        <strain evidence="4 5">KCTC 52183</strain>
    </source>
</reference>
<keyword evidence="5" id="KW-1185">Reference proteome</keyword>
<dbReference type="PANTHER" id="PTHR30531:SF12">
    <property type="entry name" value="FLAGELLAR BIOSYNTHETIC PROTEIN FLHB"/>
    <property type="match status" value="1"/>
</dbReference>
<gene>
    <name evidence="4" type="ORF">E0D97_01770</name>
</gene>
<dbReference type="InterPro" id="IPR006135">
    <property type="entry name" value="T3SS_substrate_exporter"/>
</dbReference>
<accession>A0A4R0PEF8</accession>
<evidence type="ECO:0000256" key="2">
    <source>
        <dbReference type="SAM" id="MobiDB-lite"/>
    </source>
</evidence>
<keyword evidence="3" id="KW-0812">Transmembrane</keyword>
<dbReference type="RefSeq" id="WP_131564832.1">
    <property type="nucleotide sequence ID" value="NZ_JAINFK010000001.1"/>
</dbReference>
<keyword evidence="3" id="KW-1133">Transmembrane helix</keyword>
<proteinExistence type="inferred from homology"/>
<dbReference type="Gene3D" id="6.10.250.2080">
    <property type="match status" value="1"/>
</dbReference>
<feature type="region of interest" description="Disordered" evidence="2">
    <location>
        <begin position="1"/>
        <end position="26"/>
    </location>
</feature>
<comment type="caution">
    <text evidence="4">The sequence shown here is derived from an EMBL/GenBank/DDBJ whole genome shotgun (WGS) entry which is preliminary data.</text>
</comment>
<dbReference type="PRINTS" id="PR00950">
    <property type="entry name" value="TYPE3IMSPROT"/>
</dbReference>
<evidence type="ECO:0000256" key="3">
    <source>
        <dbReference type="SAM" id="Phobius"/>
    </source>
</evidence>
<evidence type="ECO:0000313" key="4">
    <source>
        <dbReference type="EMBL" id="TCD16187.1"/>
    </source>
</evidence>
<dbReference type="GO" id="GO:0005886">
    <property type="term" value="C:plasma membrane"/>
    <property type="evidence" value="ECO:0007669"/>
    <property type="project" value="TreeGrafter"/>
</dbReference>
<keyword evidence="3" id="KW-0472">Membrane</keyword>
<organism evidence="4 5">
    <name type="scientific">Oricola cellulosilytica</name>
    <dbReference type="NCBI Taxonomy" id="1429082"/>
    <lineage>
        <taxon>Bacteria</taxon>
        <taxon>Pseudomonadati</taxon>
        <taxon>Pseudomonadota</taxon>
        <taxon>Alphaproteobacteria</taxon>
        <taxon>Hyphomicrobiales</taxon>
        <taxon>Ahrensiaceae</taxon>
        <taxon>Oricola</taxon>
    </lineage>
</organism>
<dbReference type="SUPFAM" id="SSF160544">
    <property type="entry name" value="EscU C-terminal domain-like"/>
    <property type="match status" value="1"/>
</dbReference>
<feature type="compositionally biased region" description="Basic and acidic residues" evidence="2">
    <location>
        <begin position="7"/>
        <end position="26"/>
    </location>
</feature>
<keyword evidence="4" id="KW-0282">Flagellum</keyword>
<feature type="transmembrane region" description="Helical" evidence="3">
    <location>
        <begin position="87"/>
        <end position="107"/>
    </location>
</feature>
<protein>
    <submittedName>
        <fullName evidence="4">Flagellar biosynthesis protein FlhB</fullName>
    </submittedName>
</protein>
<dbReference type="PANTHER" id="PTHR30531">
    <property type="entry name" value="FLAGELLAR BIOSYNTHETIC PROTEIN FLHB"/>
    <property type="match status" value="1"/>
</dbReference>
<sequence>MADDQDKDSKTEEASEKKIKDSLDKGKTPFSKETPILFSLLATMFVMTFFMSERIVAAGQQLASMMDQSVNYDLSNSGDIYWLVQRVIFVTGAVTLPLFAALIVAGITGSAAQNPPVPVAERIKPQLSRISLVKGWQRIFSAKGLVEFAKSMGKIIFAAVLAGLVLHDLVPRMIEGLYTEAPTFLASVKGLLLKLMGAIIFAMVLIAGADFMWTRYQWKVDLRMTRQEVKDEVKQSQGDPLMKARLRSTAQDRARRRMMNAVPGATLVIANPTHLSIALRYDPGRDAAPVVVAKGRDLIALRIRELAEKNGVPVFQNVELARAMYKNVSIDQIIPTEFFKAVAELVSIVRRRAEKS</sequence>
<feature type="transmembrane region" description="Helical" evidence="3">
    <location>
        <begin position="36"/>
        <end position="56"/>
    </location>
</feature>
<evidence type="ECO:0000313" key="5">
    <source>
        <dbReference type="Proteomes" id="UP000291301"/>
    </source>
</evidence>
<dbReference type="AlphaFoldDB" id="A0A4R0PEF8"/>
<dbReference type="InterPro" id="IPR029025">
    <property type="entry name" value="T3SS_substrate_exporter_C"/>
</dbReference>
<dbReference type="Proteomes" id="UP000291301">
    <property type="component" value="Unassembled WGS sequence"/>
</dbReference>
<feature type="transmembrane region" description="Helical" evidence="3">
    <location>
        <begin position="191"/>
        <end position="213"/>
    </location>
</feature>
<comment type="similarity">
    <text evidence="1">Belongs to the type III secretion exporter family.</text>
</comment>
<dbReference type="Gene3D" id="3.40.1690.10">
    <property type="entry name" value="secretion proteins EscU"/>
    <property type="match status" value="1"/>
</dbReference>
<evidence type="ECO:0000256" key="1">
    <source>
        <dbReference type="ARBA" id="ARBA00010690"/>
    </source>
</evidence>
<feature type="transmembrane region" description="Helical" evidence="3">
    <location>
        <begin position="151"/>
        <end position="170"/>
    </location>
</feature>